<feature type="region of interest" description="Disordered" evidence="1">
    <location>
        <begin position="1"/>
        <end position="48"/>
    </location>
</feature>
<dbReference type="RefSeq" id="XP_056489818.1">
    <property type="nucleotide sequence ID" value="XM_056630516.1"/>
</dbReference>
<dbReference type="OrthoDB" id="9451547at2759"/>
<protein>
    <submittedName>
        <fullName evidence="2">Uncharacterized protein</fullName>
    </submittedName>
</protein>
<keyword evidence="3" id="KW-1185">Reference proteome</keyword>
<evidence type="ECO:0000313" key="2">
    <source>
        <dbReference type="EMBL" id="KAJ5397766.1"/>
    </source>
</evidence>
<name>A0A9W9W3I2_9EURO</name>
<evidence type="ECO:0000313" key="3">
    <source>
        <dbReference type="Proteomes" id="UP001147747"/>
    </source>
</evidence>
<reference evidence="2" key="2">
    <citation type="journal article" date="2023" name="IMA Fungus">
        <title>Comparative genomic study of the Penicillium genus elucidates a diverse pangenome and 15 lateral gene transfer events.</title>
        <authorList>
            <person name="Petersen C."/>
            <person name="Sorensen T."/>
            <person name="Nielsen M.R."/>
            <person name="Sondergaard T.E."/>
            <person name="Sorensen J.L."/>
            <person name="Fitzpatrick D.A."/>
            <person name="Frisvad J.C."/>
            <person name="Nielsen K.L."/>
        </authorList>
    </citation>
    <scope>NUCLEOTIDE SEQUENCE</scope>
    <source>
        <strain evidence="2">IBT 29677</strain>
    </source>
</reference>
<gene>
    <name evidence="2" type="ORF">N7509_005879</name>
</gene>
<proteinExistence type="predicted"/>
<comment type="caution">
    <text evidence="2">The sequence shown here is derived from an EMBL/GenBank/DDBJ whole genome shotgun (WGS) entry which is preliminary data.</text>
</comment>
<accession>A0A9W9W3I2</accession>
<evidence type="ECO:0000256" key="1">
    <source>
        <dbReference type="SAM" id="MobiDB-lite"/>
    </source>
</evidence>
<dbReference type="Proteomes" id="UP001147747">
    <property type="component" value="Unassembled WGS sequence"/>
</dbReference>
<dbReference type="EMBL" id="JAPZBU010000006">
    <property type="protein sequence ID" value="KAJ5397766.1"/>
    <property type="molecule type" value="Genomic_DNA"/>
</dbReference>
<sequence length="138" mass="15584">MGGFTVKFDDATAPAPLQDEGNRDTDDPGMYSYPNQHPQNQVTHRRDRASSIPSRLSRWIGPIDWKEDEINSSSAETALLESSIASYDPGYRDSVKSLKADIWVLDGKQLYQAWEYGIRSFPQSQRAIYPTETKATLL</sequence>
<organism evidence="2 3">
    <name type="scientific">Penicillium cosmopolitanum</name>
    <dbReference type="NCBI Taxonomy" id="1131564"/>
    <lineage>
        <taxon>Eukaryota</taxon>
        <taxon>Fungi</taxon>
        <taxon>Dikarya</taxon>
        <taxon>Ascomycota</taxon>
        <taxon>Pezizomycotina</taxon>
        <taxon>Eurotiomycetes</taxon>
        <taxon>Eurotiomycetidae</taxon>
        <taxon>Eurotiales</taxon>
        <taxon>Aspergillaceae</taxon>
        <taxon>Penicillium</taxon>
    </lineage>
</organism>
<dbReference type="GeneID" id="81369496"/>
<feature type="compositionally biased region" description="Polar residues" evidence="1">
    <location>
        <begin position="33"/>
        <end position="42"/>
    </location>
</feature>
<reference evidence="2" key="1">
    <citation type="submission" date="2022-12" db="EMBL/GenBank/DDBJ databases">
        <authorList>
            <person name="Petersen C."/>
        </authorList>
    </citation>
    <scope>NUCLEOTIDE SEQUENCE</scope>
    <source>
        <strain evidence="2">IBT 29677</strain>
    </source>
</reference>
<dbReference type="AlphaFoldDB" id="A0A9W9W3I2"/>